<comment type="pathway">
    <text evidence="3 11">Porphyrin-containing compound metabolism; protoheme biosynthesis.</text>
</comment>
<keyword evidence="8 11" id="KW-0274">FAD</keyword>
<evidence type="ECO:0000256" key="6">
    <source>
        <dbReference type="ARBA" id="ARBA00019046"/>
    </source>
</evidence>
<comment type="similarity">
    <text evidence="4 11">Belongs to the protoporphyrinogen/coproporphyrinogen oxidase family. Coproporphyrinogen III oxidase subfamily.</text>
</comment>
<dbReference type="InterPro" id="IPR002937">
    <property type="entry name" value="Amino_oxidase"/>
</dbReference>
<evidence type="ECO:0000313" key="13">
    <source>
        <dbReference type="EMBL" id="KNE21986.1"/>
    </source>
</evidence>
<dbReference type="GO" id="GO:0004729">
    <property type="term" value="F:oxygen-dependent protoporphyrinogen oxidase activity"/>
    <property type="evidence" value="ECO:0007669"/>
    <property type="project" value="UniProtKB-UniRule"/>
</dbReference>
<dbReference type="GO" id="GO:0006783">
    <property type="term" value="P:heme biosynthetic process"/>
    <property type="evidence" value="ECO:0007669"/>
    <property type="project" value="UniProtKB-UniRule"/>
</dbReference>
<keyword evidence="10 11" id="KW-0350">Heme biosynthesis</keyword>
<dbReference type="RefSeq" id="WP_050350269.1">
    <property type="nucleotide sequence ID" value="NZ_CP073011.1"/>
</dbReference>
<dbReference type="AlphaFoldDB" id="A0A0L0QTT3"/>
<evidence type="ECO:0000256" key="3">
    <source>
        <dbReference type="ARBA" id="ARBA00004744"/>
    </source>
</evidence>
<dbReference type="PANTHER" id="PTHR42923">
    <property type="entry name" value="PROTOPORPHYRINOGEN OXIDASE"/>
    <property type="match status" value="1"/>
</dbReference>
<comment type="cofactor">
    <cofactor evidence="2 11">
        <name>FAD</name>
        <dbReference type="ChEBI" id="CHEBI:57692"/>
    </cofactor>
</comment>
<evidence type="ECO:0000256" key="8">
    <source>
        <dbReference type="ARBA" id="ARBA00022827"/>
    </source>
</evidence>
<dbReference type="GeneID" id="66869727"/>
<proteinExistence type="inferred from homology"/>
<dbReference type="SUPFAM" id="SSF51905">
    <property type="entry name" value="FAD/NAD(P)-binding domain"/>
    <property type="match status" value="1"/>
</dbReference>
<dbReference type="InterPro" id="IPR004572">
    <property type="entry name" value="Protoporphyrinogen_oxidase"/>
</dbReference>
<dbReference type="NCBIfam" id="NF008845">
    <property type="entry name" value="PRK11883.1-5"/>
    <property type="match status" value="1"/>
</dbReference>
<sequence length="469" mass="52411">MNNPKQFVVIGGGITGLSATYYLQKEIAEKQLPYKVKLVEASSRLGGKIRTLQRDGFTIEQGADSMLIRKNPAMKLVNELGLEDQIVRNATGKSYILKGNKFHRMPQDTFMGIPKSARSVLSSTLISPKGKMRALADLWKGKRKDETDESLAAFFRRRFGNELLHNQIETLLSGIHSGNIEEMSLKASYPQFLQLEKEYGSLIKGLKQTIPQAKQETTKEPAPGAFFSFQNGLGTIVDRLRETIGEENITLETAVDHIEKKEHGYHLLLSDGGVYRADAVIMATPHFTVPKMFSQYDIFKPFLDVPATSTANIVLAFDKVKIKKDIDGTGFLVGKNSNYHITACTWTHKKWPLTTPDGKVLLRCYVGRPGEEAIVEESDDALTNLVLKDLHKAMKLKGNPMFSVVTRWRNGRPQYTVGHLERLAEIRKQAATQIPGVFLTGCSYDGQGIPDCIEQGERTAQEALHFVLR</sequence>
<evidence type="ECO:0000256" key="10">
    <source>
        <dbReference type="ARBA" id="ARBA00023133"/>
    </source>
</evidence>
<feature type="domain" description="Amine oxidase" evidence="12">
    <location>
        <begin position="14"/>
        <end position="463"/>
    </location>
</feature>
<dbReference type="OrthoDB" id="9805195at2"/>
<comment type="subcellular location">
    <subcellularLocation>
        <location evidence="11">Cytoplasm</location>
    </subcellularLocation>
</comment>
<evidence type="ECO:0000256" key="9">
    <source>
        <dbReference type="ARBA" id="ARBA00023002"/>
    </source>
</evidence>
<dbReference type="InterPro" id="IPR050464">
    <property type="entry name" value="Zeta_carotene_desat/Oxidored"/>
</dbReference>
<evidence type="ECO:0000256" key="4">
    <source>
        <dbReference type="ARBA" id="ARBA00008310"/>
    </source>
</evidence>
<dbReference type="Proteomes" id="UP000036780">
    <property type="component" value="Unassembled WGS sequence"/>
</dbReference>
<dbReference type="EMBL" id="LGTO01000004">
    <property type="protein sequence ID" value="KNE21986.1"/>
    <property type="molecule type" value="Genomic_DNA"/>
</dbReference>
<accession>A0A0L0QTT3</accession>
<evidence type="ECO:0000256" key="5">
    <source>
        <dbReference type="ARBA" id="ARBA00012402"/>
    </source>
</evidence>
<keyword evidence="9 11" id="KW-0560">Oxidoreductase</keyword>
<dbReference type="InterPro" id="IPR036188">
    <property type="entry name" value="FAD/NAD-bd_sf"/>
</dbReference>
<comment type="caution">
    <text evidence="13">The sequence shown here is derived from an EMBL/GenBank/DDBJ whole genome shotgun (WGS) entry which is preliminary data.</text>
</comment>
<evidence type="ECO:0000256" key="7">
    <source>
        <dbReference type="ARBA" id="ARBA00022630"/>
    </source>
</evidence>
<keyword evidence="7 11" id="KW-0285">Flavoprotein</keyword>
<dbReference type="EC" id="1.3.3.15" evidence="5 11"/>
<organism evidence="13 14">
    <name type="scientific">Virgibacillus pantothenticus</name>
    <dbReference type="NCBI Taxonomy" id="1473"/>
    <lineage>
        <taxon>Bacteria</taxon>
        <taxon>Bacillati</taxon>
        <taxon>Bacillota</taxon>
        <taxon>Bacilli</taxon>
        <taxon>Bacillales</taxon>
        <taxon>Bacillaceae</taxon>
        <taxon>Virgibacillus</taxon>
    </lineage>
</organism>
<keyword evidence="11" id="KW-0963">Cytoplasm</keyword>
<dbReference type="UniPathway" id="UPA00252"/>
<comment type="catalytic activity">
    <reaction evidence="1">
        <text>coproporphyrinogen III + 3 O2 = coproporphyrin III + 3 H2O2</text>
        <dbReference type="Rhea" id="RHEA:43436"/>
        <dbReference type="ChEBI" id="CHEBI:15379"/>
        <dbReference type="ChEBI" id="CHEBI:16240"/>
        <dbReference type="ChEBI" id="CHEBI:57309"/>
        <dbReference type="ChEBI" id="CHEBI:131725"/>
        <dbReference type="EC" id="1.3.3.15"/>
    </reaction>
    <physiologicalReaction direction="left-to-right" evidence="1">
        <dbReference type="Rhea" id="RHEA:43437"/>
    </physiologicalReaction>
</comment>
<keyword evidence="14" id="KW-1185">Reference proteome</keyword>
<dbReference type="SUPFAM" id="SSF54373">
    <property type="entry name" value="FAD-linked reductases, C-terminal domain"/>
    <property type="match status" value="1"/>
</dbReference>
<dbReference type="Pfam" id="PF01593">
    <property type="entry name" value="Amino_oxidase"/>
    <property type="match status" value="1"/>
</dbReference>
<evidence type="ECO:0000256" key="1">
    <source>
        <dbReference type="ARBA" id="ARBA00001755"/>
    </source>
</evidence>
<reference evidence="14" key="1">
    <citation type="submission" date="2015-07" db="EMBL/GenBank/DDBJ databases">
        <title>Fjat-10053 dsm26.</title>
        <authorList>
            <person name="Liu B."/>
            <person name="Wang J."/>
            <person name="Zhu Y."/>
            <person name="Liu G."/>
            <person name="Chen Q."/>
            <person name="Chen Z."/>
            <person name="Lan J."/>
            <person name="Che J."/>
            <person name="Ge C."/>
            <person name="Shi H."/>
            <person name="Pan Z."/>
            <person name="Liu X."/>
        </authorList>
    </citation>
    <scope>NUCLEOTIDE SEQUENCE [LARGE SCALE GENOMIC DNA]</scope>
    <source>
        <strain evidence="14">DSM 26</strain>
    </source>
</reference>
<dbReference type="Gene3D" id="3.90.660.20">
    <property type="entry name" value="Protoporphyrinogen oxidase, mitochondrial, domain 2"/>
    <property type="match status" value="1"/>
</dbReference>
<dbReference type="Gene3D" id="3.50.50.60">
    <property type="entry name" value="FAD/NAD(P)-binding domain"/>
    <property type="match status" value="1"/>
</dbReference>
<evidence type="ECO:0000259" key="12">
    <source>
        <dbReference type="Pfam" id="PF01593"/>
    </source>
</evidence>
<protein>
    <recommendedName>
        <fullName evidence="6 11">Coproporphyrinogen III oxidase</fullName>
        <ecNumber evidence="5 11">1.3.3.15</ecNumber>
    </recommendedName>
</protein>
<name>A0A0L0QTT3_VIRPA</name>
<evidence type="ECO:0000256" key="11">
    <source>
        <dbReference type="RuleBase" id="RU364052"/>
    </source>
</evidence>
<dbReference type="Gene3D" id="1.10.3110.10">
    <property type="entry name" value="protoporphyrinogen ix oxidase, domain 3"/>
    <property type="match status" value="1"/>
</dbReference>
<dbReference type="PANTHER" id="PTHR42923:SF3">
    <property type="entry name" value="PROTOPORPHYRINOGEN OXIDASE"/>
    <property type="match status" value="1"/>
</dbReference>
<dbReference type="PATRIC" id="fig|1473.5.peg.3769"/>
<dbReference type="GO" id="GO:0005737">
    <property type="term" value="C:cytoplasm"/>
    <property type="evidence" value="ECO:0007669"/>
    <property type="project" value="UniProtKB-SubCell"/>
</dbReference>
<gene>
    <name evidence="13" type="ORF">AFK71_04065</name>
</gene>
<dbReference type="NCBIfam" id="TIGR00562">
    <property type="entry name" value="proto_IX_ox"/>
    <property type="match status" value="1"/>
</dbReference>
<evidence type="ECO:0000256" key="2">
    <source>
        <dbReference type="ARBA" id="ARBA00001974"/>
    </source>
</evidence>
<comment type="function">
    <text evidence="11">Involved in coproporphyrin-dependent heme b biosynthesis. Catalyzes the oxidation of coproporphyrinogen III to coproporphyrin III.</text>
</comment>
<evidence type="ECO:0000313" key="14">
    <source>
        <dbReference type="Proteomes" id="UP000036780"/>
    </source>
</evidence>